<protein>
    <submittedName>
        <fullName evidence="1">18070_t:CDS:1</fullName>
    </submittedName>
</protein>
<dbReference type="OrthoDB" id="2442646at2759"/>
<feature type="non-terminal residue" evidence="1">
    <location>
        <position position="1"/>
    </location>
</feature>
<proteinExistence type="predicted"/>
<organism evidence="1 2">
    <name type="scientific">Racocetra fulgida</name>
    <dbReference type="NCBI Taxonomy" id="60492"/>
    <lineage>
        <taxon>Eukaryota</taxon>
        <taxon>Fungi</taxon>
        <taxon>Fungi incertae sedis</taxon>
        <taxon>Mucoromycota</taxon>
        <taxon>Glomeromycotina</taxon>
        <taxon>Glomeromycetes</taxon>
        <taxon>Diversisporales</taxon>
        <taxon>Gigasporaceae</taxon>
        <taxon>Racocetra</taxon>
    </lineage>
</organism>
<keyword evidence="2" id="KW-1185">Reference proteome</keyword>
<reference evidence="1" key="1">
    <citation type="submission" date="2021-06" db="EMBL/GenBank/DDBJ databases">
        <authorList>
            <person name="Kallberg Y."/>
            <person name="Tangrot J."/>
            <person name="Rosling A."/>
        </authorList>
    </citation>
    <scope>NUCLEOTIDE SEQUENCE</scope>
    <source>
        <strain evidence="1">IN212</strain>
    </source>
</reference>
<gene>
    <name evidence="1" type="ORF">RFULGI_LOCUS4971</name>
</gene>
<accession>A0A9N9BA20</accession>
<comment type="caution">
    <text evidence="1">The sequence shown here is derived from an EMBL/GenBank/DDBJ whole genome shotgun (WGS) entry which is preliminary data.</text>
</comment>
<dbReference type="EMBL" id="CAJVPZ010005256">
    <property type="protein sequence ID" value="CAG8558826.1"/>
    <property type="molecule type" value="Genomic_DNA"/>
</dbReference>
<evidence type="ECO:0000313" key="1">
    <source>
        <dbReference type="EMBL" id="CAG8558826.1"/>
    </source>
</evidence>
<evidence type="ECO:0000313" key="2">
    <source>
        <dbReference type="Proteomes" id="UP000789396"/>
    </source>
</evidence>
<name>A0A9N9BA20_9GLOM</name>
<dbReference type="Proteomes" id="UP000789396">
    <property type="component" value="Unassembled WGS sequence"/>
</dbReference>
<dbReference type="AlphaFoldDB" id="A0A9N9BA20"/>
<sequence>MSTLENGKKSKDMSWDIRIKEFIDVVSKDTSQFILKRDEVKKELGQIMVEEIKQNLVGYQNASSSKQSECLTNLIKLCNIFYDSLTTDTGKNKDNELSYDNELQEKVKGYKKYFIEIYSKWENWHNGCIGIMMDKNVPYNAHYDTYAMQRPNKNSPNDLFNRVYDTFLGKAVTYQDLLEEENQKPSKKPLEEPSKESEIPRKKYVITKKLVPKEKFTEVKKLKPELDKSLKLKKGTSKRKLKNNISIMPEIRVTALYCDAKIVDKIFPLIVDSESSRSVVLSHFLRELENKWALEEISAFPFEVEGVKVPIDFVVTDATSYQAKARIDWTAAEMLFEWEDKEIVVLSKLYEDNEDKIMTAGTLTDEDEFDDEDLEDRIYGVSSFDDFLRLPSLAMFHNQELCEEPEMSWDSEDEYCTDLISFDSADETNENCEEILINFKEESDESCDEILVSSLPPLYQDLDELTLTITLSTIYLLGEDAEPIVNLLDFYYEEKTPDIVYRVSKLPQNFQDQFDNFLQNH</sequence>